<feature type="domain" description="EamA" evidence="7">
    <location>
        <begin position="5"/>
        <end position="136"/>
    </location>
</feature>
<feature type="transmembrane region" description="Helical" evidence="6">
    <location>
        <begin position="236"/>
        <end position="255"/>
    </location>
</feature>
<dbReference type="Pfam" id="PF00892">
    <property type="entry name" value="EamA"/>
    <property type="match status" value="2"/>
</dbReference>
<comment type="caution">
    <text evidence="8">The sequence shown here is derived from an EMBL/GenBank/DDBJ whole genome shotgun (WGS) entry which is preliminary data.</text>
</comment>
<dbReference type="OrthoDB" id="8370318at2"/>
<evidence type="ECO:0000256" key="2">
    <source>
        <dbReference type="ARBA" id="ARBA00022475"/>
    </source>
</evidence>
<feature type="transmembrane region" description="Helical" evidence="6">
    <location>
        <begin position="7"/>
        <end position="24"/>
    </location>
</feature>
<dbReference type="PANTHER" id="PTHR42920:SF5">
    <property type="entry name" value="EAMA DOMAIN-CONTAINING PROTEIN"/>
    <property type="match status" value="1"/>
</dbReference>
<keyword evidence="5 6" id="KW-0472">Membrane</keyword>
<protein>
    <submittedName>
        <fullName evidence="8">RhaT protein</fullName>
    </submittedName>
</protein>
<reference evidence="8 9" key="1">
    <citation type="submission" date="2016-10" db="EMBL/GenBank/DDBJ databases">
        <title>Rodentibacter gen. nov. and new species.</title>
        <authorList>
            <person name="Christensen H."/>
        </authorList>
    </citation>
    <scope>NUCLEOTIDE SEQUENCE [LARGE SCALE GENOMIC DNA]</scope>
    <source>
        <strain evidence="8 9">Ac151</strain>
    </source>
</reference>
<proteinExistence type="predicted"/>
<keyword evidence="2" id="KW-1003">Cell membrane</keyword>
<keyword evidence="4 6" id="KW-1133">Transmembrane helix</keyword>
<dbReference type="Gene3D" id="1.10.3730.20">
    <property type="match status" value="1"/>
</dbReference>
<evidence type="ECO:0000256" key="5">
    <source>
        <dbReference type="ARBA" id="ARBA00023136"/>
    </source>
</evidence>
<dbReference type="SUPFAM" id="SSF103481">
    <property type="entry name" value="Multidrug resistance efflux transporter EmrE"/>
    <property type="match status" value="2"/>
</dbReference>
<evidence type="ECO:0000256" key="1">
    <source>
        <dbReference type="ARBA" id="ARBA00004651"/>
    </source>
</evidence>
<name>A0A1V3JT34_9PAST</name>
<dbReference type="InterPro" id="IPR051258">
    <property type="entry name" value="Diverse_Substrate_Transporter"/>
</dbReference>
<dbReference type="STRING" id="1907939.BKL49_02010"/>
<sequence>MKKYTGEILLFIVTFIAASGWFFSKYSLEGMTTMGFIGLRFSLAGLIFLPFSFQAIRNLTSTQKIKAIFVGITYAINMVLWITGLIYSEDLGEGAFIFSLSMLMTPIIAWLLFKDKPKKTFWYAMPMAFLGLYFLSIKQGVVHLSLSNLFFLLCSISTGFYFVLNNKFAKEIPPFPLTTIQLGIVGLFTSIYSFFFEQWRVPSWETWGWFLLSVIIATNVRVLLQTIAQKQCHVNTAAIIMLLEPVWTLLLGYLVLNEEIFFTKIIGCLLIFSAILIYRFKRKVRS</sequence>
<feature type="transmembrane region" description="Helical" evidence="6">
    <location>
        <begin position="68"/>
        <end position="88"/>
    </location>
</feature>
<gene>
    <name evidence="8" type="ORF">BKL49_02010</name>
</gene>
<dbReference type="AlphaFoldDB" id="A0A1V3JT34"/>
<dbReference type="InterPro" id="IPR037185">
    <property type="entry name" value="EmrE-like"/>
</dbReference>
<dbReference type="EMBL" id="MLHQ01000007">
    <property type="protein sequence ID" value="OOF59887.1"/>
    <property type="molecule type" value="Genomic_DNA"/>
</dbReference>
<evidence type="ECO:0000313" key="9">
    <source>
        <dbReference type="Proteomes" id="UP000188602"/>
    </source>
</evidence>
<evidence type="ECO:0000256" key="4">
    <source>
        <dbReference type="ARBA" id="ARBA00022989"/>
    </source>
</evidence>
<feature type="transmembrane region" description="Helical" evidence="6">
    <location>
        <begin position="143"/>
        <end position="163"/>
    </location>
</feature>
<organism evidence="8 9">
    <name type="scientific">Rodentibacter myodis</name>
    <dbReference type="NCBI Taxonomy" id="1907939"/>
    <lineage>
        <taxon>Bacteria</taxon>
        <taxon>Pseudomonadati</taxon>
        <taxon>Pseudomonadota</taxon>
        <taxon>Gammaproteobacteria</taxon>
        <taxon>Pasteurellales</taxon>
        <taxon>Pasteurellaceae</taxon>
        <taxon>Rodentibacter</taxon>
    </lineage>
</organism>
<feature type="transmembrane region" description="Helical" evidence="6">
    <location>
        <begin position="175"/>
        <end position="195"/>
    </location>
</feature>
<dbReference type="InterPro" id="IPR000620">
    <property type="entry name" value="EamA_dom"/>
</dbReference>
<accession>A0A1V3JT34</accession>
<dbReference type="RefSeq" id="WP_077422969.1">
    <property type="nucleotide sequence ID" value="NZ_MLHQ01000007.1"/>
</dbReference>
<feature type="transmembrane region" description="Helical" evidence="6">
    <location>
        <begin position="94"/>
        <end position="113"/>
    </location>
</feature>
<evidence type="ECO:0000259" key="7">
    <source>
        <dbReference type="Pfam" id="PF00892"/>
    </source>
</evidence>
<dbReference type="PANTHER" id="PTHR42920">
    <property type="entry name" value="OS03G0707200 PROTEIN-RELATED"/>
    <property type="match status" value="1"/>
</dbReference>
<feature type="transmembrane region" description="Helical" evidence="6">
    <location>
        <begin position="207"/>
        <end position="224"/>
    </location>
</feature>
<dbReference type="GO" id="GO:0005886">
    <property type="term" value="C:plasma membrane"/>
    <property type="evidence" value="ECO:0007669"/>
    <property type="project" value="UniProtKB-SubCell"/>
</dbReference>
<evidence type="ECO:0000256" key="3">
    <source>
        <dbReference type="ARBA" id="ARBA00022692"/>
    </source>
</evidence>
<feature type="transmembrane region" description="Helical" evidence="6">
    <location>
        <begin position="120"/>
        <end position="137"/>
    </location>
</feature>
<keyword evidence="9" id="KW-1185">Reference proteome</keyword>
<keyword evidence="3 6" id="KW-0812">Transmembrane</keyword>
<feature type="transmembrane region" description="Helical" evidence="6">
    <location>
        <begin position="36"/>
        <end position="56"/>
    </location>
</feature>
<feature type="transmembrane region" description="Helical" evidence="6">
    <location>
        <begin position="261"/>
        <end position="280"/>
    </location>
</feature>
<evidence type="ECO:0000313" key="8">
    <source>
        <dbReference type="EMBL" id="OOF59887.1"/>
    </source>
</evidence>
<comment type="subcellular location">
    <subcellularLocation>
        <location evidence="1">Cell membrane</location>
        <topology evidence="1">Multi-pass membrane protein</topology>
    </subcellularLocation>
</comment>
<feature type="domain" description="EamA" evidence="7">
    <location>
        <begin position="148"/>
        <end position="277"/>
    </location>
</feature>
<evidence type="ECO:0000256" key="6">
    <source>
        <dbReference type="SAM" id="Phobius"/>
    </source>
</evidence>
<dbReference type="Proteomes" id="UP000188602">
    <property type="component" value="Unassembled WGS sequence"/>
</dbReference>